<evidence type="ECO:0000313" key="2">
    <source>
        <dbReference type="EMBL" id="QGW83059.1"/>
    </source>
</evidence>
<dbReference type="Proteomes" id="UP000425817">
    <property type="component" value="Chromosome"/>
</dbReference>
<gene>
    <name evidence="2" type="ORF">GOQ09_16405</name>
</gene>
<organism evidence="2 3">
    <name type="scientific">Variovorax paradoxus</name>
    <dbReference type="NCBI Taxonomy" id="34073"/>
    <lineage>
        <taxon>Bacteria</taxon>
        <taxon>Pseudomonadati</taxon>
        <taxon>Pseudomonadota</taxon>
        <taxon>Betaproteobacteria</taxon>
        <taxon>Burkholderiales</taxon>
        <taxon>Comamonadaceae</taxon>
        <taxon>Variovorax</taxon>
    </lineage>
</organism>
<dbReference type="OrthoDB" id="8847032at2"/>
<dbReference type="PROSITE" id="PS51257">
    <property type="entry name" value="PROKAR_LIPOPROTEIN"/>
    <property type="match status" value="1"/>
</dbReference>
<dbReference type="AlphaFoldDB" id="A0A6I6HJM1"/>
<accession>A0A6I6HJM1</accession>
<protein>
    <recommendedName>
        <fullName evidence="4">Lipoprotein</fullName>
    </recommendedName>
</protein>
<evidence type="ECO:0008006" key="4">
    <source>
        <dbReference type="Google" id="ProtNLM"/>
    </source>
</evidence>
<keyword evidence="1" id="KW-0732">Signal</keyword>
<feature type="signal peptide" evidence="1">
    <location>
        <begin position="1"/>
        <end position="24"/>
    </location>
</feature>
<proteinExistence type="predicted"/>
<evidence type="ECO:0000256" key="1">
    <source>
        <dbReference type="SAM" id="SignalP"/>
    </source>
</evidence>
<reference evidence="2 3" key="1">
    <citation type="submission" date="2019-12" db="EMBL/GenBank/DDBJ databases">
        <title>Hybrid Genome Assemblies of two High G+C Isolates from Undergraduate Microbiology Courses.</title>
        <authorList>
            <person name="Ne Ville C.J."/>
            <person name="Enright D."/>
            <person name="Hernandez I."/>
            <person name="Dodsworth J."/>
            <person name="Orwin P.M."/>
        </authorList>
    </citation>
    <scope>NUCLEOTIDE SEQUENCE [LARGE SCALE GENOMIC DNA]</scope>
    <source>
        <strain evidence="2 3">CSUSB</strain>
    </source>
</reference>
<dbReference type="RefSeq" id="WP_157614479.1">
    <property type="nucleotide sequence ID" value="NZ_CP046622.1"/>
</dbReference>
<feature type="chain" id="PRO_5026128727" description="Lipoprotein" evidence="1">
    <location>
        <begin position="25"/>
        <end position="198"/>
    </location>
</feature>
<evidence type="ECO:0000313" key="3">
    <source>
        <dbReference type="Proteomes" id="UP000425817"/>
    </source>
</evidence>
<name>A0A6I6HJM1_VARPD</name>
<dbReference type="EMBL" id="CP046622">
    <property type="protein sequence ID" value="QGW83059.1"/>
    <property type="molecule type" value="Genomic_DNA"/>
</dbReference>
<sequence length="198" mass="21762">MTKRWPALILTAAALLAGCTTPPARPPVASAPAAGTVQWQYVRSTSYEAGQPGLGMSHRYQSKVGWVDVYVYGMKRSDWAAGIADPEFDEHFKAAVEEVRLAGARGVYAKVEVGPVRDELIDGQAFRRVSFRVVHAQSKKTYESFTFLTGRNGRLLKYRMSFVAPAPANLDAIAREFIERNLRSGPDVPKAAHPLLSI</sequence>